<dbReference type="RefSeq" id="WP_218115177.1">
    <property type="nucleotide sequence ID" value="NZ_CAJVAP010000016.1"/>
</dbReference>
<keyword evidence="3" id="KW-1185">Reference proteome</keyword>
<evidence type="ECO:0000313" key="3">
    <source>
        <dbReference type="Proteomes" id="UP000693892"/>
    </source>
</evidence>
<protein>
    <recommendedName>
        <fullName evidence="4">Asparagine synthase</fullName>
    </recommendedName>
</protein>
<dbReference type="EMBL" id="CAJVAP010000016">
    <property type="protein sequence ID" value="CAG7612475.1"/>
    <property type="molecule type" value="Genomic_DNA"/>
</dbReference>
<dbReference type="Proteomes" id="UP000693892">
    <property type="component" value="Unassembled WGS sequence"/>
</dbReference>
<reference evidence="2" key="1">
    <citation type="submission" date="2021-06" db="EMBL/GenBank/DDBJ databases">
        <authorList>
            <person name="Criscuolo A."/>
        </authorList>
    </citation>
    <scope>NUCLEOTIDE SEQUENCE</scope>
    <source>
        <strain evidence="2">CIP111803</strain>
    </source>
</reference>
<evidence type="ECO:0008006" key="4">
    <source>
        <dbReference type="Google" id="ProtNLM"/>
    </source>
</evidence>
<organism evidence="2 3">
    <name type="scientific">Leucobacter soli</name>
    <dbReference type="NCBI Taxonomy" id="2812850"/>
    <lineage>
        <taxon>Bacteria</taxon>
        <taxon>Bacillati</taxon>
        <taxon>Actinomycetota</taxon>
        <taxon>Actinomycetes</taxon>
        <taxon>Micrococcales</taxon>
        <taxon>Microbacteriaceae</taxon>
        <taxon>Leucobacter</taxon>
    </lineage>
</organism>
<feature type="region of interest" description="Disordered" evidence="1">
    <location>
        <begin position="196"/>
        <end position="233"/>
    </location>
</feature>
<proteinExistence type="predicted"/>
<evidence type="ECO:0000256" key="1">
    <source>
        <dbReference type="SAM" id="MobiDB-lite"/>
    </source>
</evidence>
<comment type="caution">
    <text evidence="2">The sequence shown here is derived from an EMBL/GenBank/DDBJ whole genome shotgun (WGS) entry which is preliminary data.</text>
</comment>
<dbReference type="AlphaFoldDB" id="A0A916NH78"/>
<evidence type="ECO:0000313" key="2">
    <source>
        <dbReference type="EMBL" id="CAG7612475.1"/>
    </source>
</evidence>
<sequence length="233" mass="26939">MAFDWFKRKSRPRTRRRLPKRELAPVEEIIEQGMLVADVAVRMTVKNTIIMNALKRRMDYDEEQIVDMVRDAIDELARERERDARHIERVRDEIRSTGRSSWSESEYGNDDNRTLRHRQEVYEGVADELRACAADAEYLARTAERARAAAWDEIGDSLKERATHPYYAGGATPEYRRARDERIQLFIERDLTELMQQQAGRPGVSAGSTDLTGAGEEGDDGAAVEKPKRKRWK</sequence>
<accession>A0A916NH78</accession>
<name>A0A916NH78_9MICO</name>
<gene>
    <name evidence="2" type="ORF">LEUCIP111803_01570</name>
</gene>